<evidence type="ECO:0000313" key="3">
    <source>
        <dbReference type="Proteomes" id="UP000600946"/>
    </source>
</evidence>
<dbReference type="Proteomes" id="UP000600946">
    <property type="component" value="Unassembled WGS sequence"/>
</dbReference>
<feature type="compositionally biased region" description="Low complexity" evidence="1">
    <location>
        <begin position="41"/>
        <end position="50"/>
    </location>
</feature>
<proteinExistence type="predicted"/>
<protein>
    <submittedName>
        <fullName evidence="2">Uncharacterized protein</fullName>
    </submittedName>
</protein>
<dbReference type="EMBL" id="BMUU01000002">
    <property type="protein sequence ID" value="GGY23427.1"/>
    <property type="molecule type" value="Genomic_DNA"/>
</dbReference>
<accession>A0ABQ2ZRQ6</accession>
<sequence>MQGAEPPPGVWGAAPGLSRCNPPHGRAGGQPPRGRGGAPGMGRAAHPGQGWAAEGAGGYAAAFAEDRHSLMNSSSTRGVDASATVSSDSCIW</sequence>
<organism evidence="2 3">
    <name type="scientific">Streptomyces xanthochromogenes</name>
    <dbReference type="NCBI Taxonomy" id="67384"/>
    <lineage>
        <taxon>Bacteria</taxon>
        <taxon>Bacillati</taxon>
        <taxon>Actinomycetota</taxon>
        <taxon>Actinomycetes</taxon>
        <taxon>Kitasatosporales</taxon>
        <taxon>Streptomycetaceae</taxon>
        <taxon>Streptomyces</taxon>
    </lineage>
</organism>
<comment type="caution">
    <text evidence="2">The sequence shown here is derived from an EMBL/GenBank/DDBJ whole genome shotgun (WGS) entry which is preliminary data.</text>
</comment>
<gene>
    <name evidence="2" type="ORF">GCM10010326_16190</name>
</gene>
<evidence type="ECO:0000256" key="1">
    <source>
        <dbReference type="SAM" id="MobiDB-lite"/>
    </source>
</evidence>
<feature type="region of interest" description="Disordered" evidence="1">
    <location>
        <begin position="71"/>
        <end position="92"/>
    </location>
</feature>
<name>A0ABQ2ZRQ6_9ACTN</name>
<keyword evidence="3" id="KW-1185">Reference proteome</keyword>
<evidence type="ECO:0000313" key="2">
    <source>
        <dbReference type="EMBL" id="GGY23427.1"/>
    </source>
</evidence>
<feature type="region of interest" description="Disordered" evidence="1">
    <location>
        <begin position="1"/>
        <end position="50"/>
    </location>
</feature>
<feature type="compositionally biased region" description="Low complexity" evidence="1">
    <location>
        <begin position="22"/>
        <end position="33"/>
    </location>
</feature>
<reference evidence="3" key="1">
    <citation type="journal article" date="2019" name="Int. J. Syst. Evol. Microbiol.">
        <title>The Global Catalogue of Microorganisms (GCM) 10K type strain sequencing project: providing services to taxonomists for standard genome sequencing and annotation.</title>
        <authorList>
            <consortium name="The Broad Institute Genomics Platform"/>
            <consortium name="The Broad Institute Genome Sequencing Center for Infectious Disease"/>
            <person name="Wu L."/>
            <person name="Ma J."/>
        </authorList>
    </citation>
    <scope>NUCLEOTIDE SEQUENCE [LARGE SCALE GENOMIC DNA]</scope>
    <source>
        <strain evidence="3">JCM 4594</strain>
    </source>
</reference>